<name>A0A0H3KIU4_BURM1</name>
<dbReference type="EMBL" id="AP009386">
    <property type="protein sequence ID" value="BAG45184.1"/>
    <property type="molecule type" value="Genomic_DNA"/>
</dbReference>
<keyword evidence="2" id="KW-1185">Reference proteome</keyword>
<dbReference type="AlphaFoldDB" id="A0A0H3KIU4"/>
<dbReference type="Proteomes" id="UP000008815">
    <property type="component" value="Chromosome 2"/>
</dbReference>
<evidence type="ECO:0000313" key="1">
    <source>
        <dbReference type="EMBL" id="BAG45184.1"/>
    </source>
</evidence>
<dbReference type="KEGG" id="bmj:BMULJ_03310"/>
<sequence length="360" mass="38688">MLSIISAVIRRATESRRWIAFTVPMLACFVADHAYARATGFWLAELDISDRYHSCSWTDNGDGTSSVRVSIDYKPSEGRTLGQPFLSRGILVYAYDKNGGMFQSSDIARAVYMGGNRHTIVGPGRGYIIYNGYQIGDGLNPPAYTWWGVTRAFTAQVTVIVDNAKVEDWPALSIRAANYPSKLAEGLLPGSYFGYDVAEIKGAAYITRYGGSGNCPVVNPVTPPEPPRSVAINVTAPNWDLGELPRGEGKKSFSGIDDALCFKYSASAVNGKRFVIDASSAAGTVNGRYRLKNGAATIPYTVELAGGAGNIPLPNTGSMTVPLDSSGQSCWMPTFTTDVPADAKVGQYHDVLTFTVVTKT</sequence>
<gene>
    <name evidence="1" type="ordered locus">BMULJ_03310</name>
</gene>
<reference evidence="1 2" key="1">
    <citation type="submission" date="2007-04" db="EMBL/GenBank/DDBJ databases">
        <title>Complete genome sequence of Burkholderia multivorans ATCC 17616.</title>
        <authorList>
            <person name="Ohtsubo Y."/>
            <person name="Yamashita A."/>
            <person name="Kurokawa K."/>
            <person name="Takami H."/>
            <person name="Yuhara S."/>
            <person name="Nishiyama E."/>
            <person name="Endo R."/>
            <person name="Miyazaki R."/>
            <person name="Ono A."/>
            <person name="Yano K."/>
            <person name="Ito M."/>
            <person name="Sota M."/>
            <person name="Yuji N."/>
            <person name="Hattori M."/>
            <person name="Tsuda M."/>
        </authorList>
    </citation>
    <scope>NUCLEOTIDE SEQUENCE [LARGE SCALE GENOMIC DNA]</scope>
    <source>
        <strain evidence="2">ATCC 17616 / 249</strain>
    </source>
</reference>
<organism evidence="1 2">
    <name type="scientific">Burkholderia multivorans (strain ATCC 17616 / 249)</name>
    <dbReference type="NCBI Taxonomy" id="395019"/>
    <lineage>
        <taxon>Bacteria</taxon>
        <taxon>Pseudomonadati</taxon>
        <taxon>Pseudomonadota</taxon>
        <taxon>Betaproteobacteria</taxon>
        <taxon>Burkholderiales</taxon>
        <taxon>Burkholderiaceae</taxon>
        <taxon>Burkholderia</taxon>
        <taxon>Burkholderia cepacia complex</taxon>
    </lineage>
</organism>
<dbReference type="STRING" id="395019.BMULJ_03310"/>
<protein>
    <submittedName>
        <fullName evidence="1">Uncharacterized protein</fullName>
    </submittedName>
</protein>
<dbReference type="KEGG" id="bmu:Bmul_5209"/>
<evidence type="ECO:0000313" key="2">
    <source>
        <dbReference type="Proteomes" id="UP000008815"/>
    </source>
</evidence>
<proteinExistence type="predicted"/>
<dbReference type="eggNOG" id="ENOG5033MTJ">
    <property type="taxonomic scope" value="Bacteria"/>
</dbReference>
<dbReference type="HOGENOM" id="CLU_887611_0_0_4"/>
<accession>A0A0H3KIU4</accession>
<dbReference type="RefSeq" id="WP_012217698.1">
    <property type="nucleotide sequence ID" value="NC_010086.1"/>
</dbReference>